<reference evidence="2" key="1">
    <citation type="journal article" date="2023" name="G3 (Bethesda)">
        <title>Genome assembly and association tests identify interacting loci associated with vigor, precocity, and sex in interspecific pistachio rootstocks.</title>
        <authorList>
            <person name="Palmer W."/>
            <person name="Jacygrad E."/>
            <person name="Sagayaradj S."/>
            <person name="Cavanaugh K."/>
            <person name="Han R."/>
            <person name="Bertier L."/>
            <person name="Beede B."/>
            <person name="Kafkas S."/>
            <person name="Golino D."/>
            <person name="Preece J."/>
            <person name="Michelmore R."/>
        </authorList>
    </citation>
    <scope>NUCLEOTIDE SEQUENCE [LARGE SCALE GENOMIC DNA]</scope>
</reference>
<proteinExistence type="predicted"/>
<organism evidence="1 2">
    <name type="scientific">Pistacia integerrima</name>
    <dbReference type="NCBI Taxonomy" id="434235"/>
    <lineage>
        <taxon>Eukaryota</taxon>
        <taxon>Viridiplantae</taxon>
        <taxon>Streptophyta</taxon>
        <taxon>Embryophyta</taxon>
        <taxon>Tracheophyta</taxon>
        <taxon>Spermatophyta</taxon>
        <taxon>Magnoliopsida</taxon>
        <taxon>eudicotyledons</taxon>
        <taxon>Gunneridae</taxon>
        <taxon>Pentapetalae</taxon>
        <taxon>rosids</taxon>
        <taxon>malvids</taxon>
        <taxon>Sapindales</taxon>
        <taxon>Anacardiaceae</taxon>
        <taxon>Pistacia</taxon>
    </lineage>
</organism>
<evidence type="ECO:0000313" key="1">
    <source>
        <dbReference type="EMBL" id="KAJ0021571.1"/>
    </source>
</evidence>
<gene>
    <name evidence="1" type="ORF">Pint_31363</name>
</gene>
<protein>
    <submittedName>
        <fullName evidence="1">Uncharacterized protein</fullName>
    </submittedName>
</protein>
<sequence length="81" mass="9856">MDHHREIFIHGGHEMTQRKSHTKRTESKISQVIVEDHEKEDINAQADAFIKNFRNQLRIQRDESFKRYQDESFKHYQEMIG</sequence>
<dbReference type="Proteomes" id="UP001163603">
    <property type="component" value="Chromosome 11"/>
</dbReference>
<keyword evidence="2" id="KW-1185">Reference proteome</keyword>
<accession>A0ACC0XRB2</accession>
<name>A0ACC0XRB2_9ROSI</name>
<evidence type="ECO:0000313" key="2">
    <source>
        <dbReference type="Proteomes" id="UP001163603"/>
    </source>
</evidence>
<dbReference type="EMBL" id="CM047746">
    <property type="protein sequence ID" value="KAJ0021571.1"/>
    <property type="molecule type" value="Genomic_DNA"/>
</dbReference>
<comment type="caution">
    <text evidence="1">The sequence shown here is derived from an EMBL/GenBank/DDBJ whole genome shotgun (WGS) entry which is preliminary data.</text>
</comment>